<dbReference type="AlphaFoldDB" id="K2JT36"/>
<dbReference type="RefSeq" id="WP_009573674.1">
    <property type="nucleotide sequence ID" value="NZ_AMRK01000014.1"/>
</dbReference>
<dbReference type="STRING" id="1208323.B30_18277"/>
<gene>
    <name evidence="1" type="ORF">B30_18277</name>
</gene>
<dbReference type="EMBL" id="AMRK01000014">
    <property type="protein sequence ID" value="EKE68320.1"/>
    <property type="molecule type" value="Genomic_DNA"/>
</dbReference>
<organism evidence="1 2">
    <name type="scientific">Celeribacter baekdonensis B30</name>
    <dbReference type="NCBI Taxonomy" id="1208323"/>
    <lineage>
        <taxon>Bacteria</taxon>
        <taxon>Pseudomonadati</taxon>
        <taxon>Pseudomonadota</taxon>
        <taxon>Alphaproteobacteria</taxon>
        <taxon>Rhodobacterales</taxon>
        <taxon>Roseobacteraceae</taxon>
        <taxon>Celeribacter</taxon>
    </lineage>
</organism>
<evidence type="ECO:0000313" key="2">
    <source>
        <dbReference type="Proteomes" id="UP000006762"/>
    </source>
</evidence>
<dbReference type="Proteomes" id="UP000006762">
    <property type="component" value="Unassembled WGS sequence"/>
</dbReference>
<keyword evidence="2" id="KW-1185">Reference proteome</keyword>
<comment type="caution">
    <text evidence="1">The sequence shown here is derived from an EMBL/GenBank/DDBJ whole genome shotgun (WGS) entry which is preliminary data.</text>
</comment>
<evidence type="ECO:0000313" key="1">
    <source>
        <dbReference type="EMBL" id="EKE68320.1"/>
    </source>
</evidence>
<reference evidence="1 2" key="1">
    <citation type="submission" date="2012-09" db="EMBL/GenBank/DDBJ databases">
        <title>Celeribacter baekdonensis B30 Genome Sequencing.</title>
        <authorList>
            <person name="Wang W."/>
        </authorList>
    </citation>
    <scope>NUCLEOTIDE SEQUENCE [LARGE SCALE GENOMIC DNA]</scope>
    <source>
        <strain evidence="1 2">B30</strain>
    </source>
</reference>
<protein>
    <submittedName>
        <fullName evidence="1">Uncharacterized protein</fullName>
    </submittedName>
</protein>
<proteinExistence type="predicted"/>
<accession>K2JT36</accession>
<sequence length="62" mass="6633">MRTAEINKRSTPRATLLVALIGAAFLIQKPDAISAETMLANGYFVGMGTNSASTFISKRMVV</sequence>
<dbReference type="PATRIC" id="fig|1208323.3.peg.3776"/>
<name>K2JT36_9RHOB</name>